<accession>A0A9N9B9R0</accession>
<dbReference type="SUPFAM" id="SSF47095">
    <property type="entry name" value="HMG-box"/>
    <property type="match status" value="1"/>
</dbReference>
<dbReference type="Proteomes" id="UP000789508">
    <property type="component" value="Unassembled WGS sequence"/>
</dbReference>
<evidence type="ECO:0000313" key="2">
    <source>
        <dbReference type="Proteomes" id="UP000789508"/>
    </source>
</evidence>
<dbReference type="EMBL" id="CAJVPS010002038">
    <property type="protein sequence ID" value="CAG8558313.1"/>
    <property type="molecule type" value="Genomic_DNA"/>
</dbReference>
<proteinExistence type="predicted"/>
<evidence type="ECO:0000313" key="1">
    <source>
        <dbReference type="EMBL" id="CAG8558313.1"/>
    </source>
</evidence>
<comment type="caution">
    <text evidence="1">The sequence shown here is derived from an EMBL/GenBank/DDBJ whole genome shotgun (WGS) entry which is preliminary data.</text>
</comment>
<dbReference type="InterPro" id="IPR036910">
    <property type="entry name" value="HMG_box_dom_sf"/>
</dbReference>
<protein>
    <submittedName>
        <fullName evidence="1">3028_t:CDS:1</fullName>
    </submittedName>
</protein>
<dbReference type="OrthoDB" id="10604284at2759"/>
<sequence length="147" mass="17119">MASYFQHFPSKQILSSASKNRTRNKYFGRKFFSKWANSPGFLKTIKTDPMYKPHVTSALKIAGRIRNASKISPLAKEMWKNLDPERKKKYELLSKKLSSRIAWKNGGLIKNVIEQETPEATPSIANPESPFYRYSKDVWRKEDTKLF</sequence>
<organism evidence="1 2">
    <name type="scientific">Ambispora leptoticha</name>
    <dbReference type="NCBI Taxonomy" id="144679"/>
    <lineage>
        <taxon>Eukaryota</taxon>
        <taxon>Fungi</taxon>
        <taxon>Fungi incertae sedis</taxon>
        <taxon>Mucoromycota</taxon>
        <taxon>Glomeromycotina</taxon>
        <taxon>Glomeromycetes</taxon>
        <taxon>Archaeosporales</taxon>
        <taxon>Ambisporaceae</taxon>
        <taxon>Ambispora</taxon>
    </lineage>
</organism>
<name>A0A9N9B9R0_9GLOM</name>
<reference evidence="1" key="1">
    <citation type="submission" date="2021-06" db="EMBL/GenBank/DDBJ databases">
        <authorList>
            <person name="Kallberg Y."/>
            <person name="Tangrot J."/>
            <person name="Rosling A."/>
        </authorList>
    </citation>
    <scope>NUCLEOTIDE SEQUENCE</scope>
    <source>
        <strain evidence="1">FL130A</strain>
    </source>
</reference>
<keyword evidence="2" id="KW-1185">Reference proteome</keyword>
<dbReference type="AlphaFoldDB" id="A0A9N9B9R0"/>
<gene>
    <name evidence="1" type="ORF">ALEPTO_LOCUS6224</name>
</gene>
<dbReference type="Gene3D" id="1.10.30.10">
    <property type="entry name" value="High mobility group box domain"/>
    <property type="match status" value="1"/>
</dbReference>